<accession>A0AAW2GBC4</accession>
<evidence type="ECO:0000313" key="13">
    <source>
        <dbReference type="Proteomes" id="UP001430953"/>
    </source>
</evidence>
<dbReference type="PROSITE" id="PS00237">
    <property type="entry name" value="G_PROTEIN_RECEP_F1_1"/>
    <property type="match status" value="1"/>
</dbReference>
<dbReference type="Proteomes" id="UP001430953">
    <property type="component" value="Unassembled WGS sequence"/>
</dbReference>
<evidence type="ECO:0000256" key="6">
    <source>
        <dbReference type="ARBA" id="ARBA00023136"/>
    </source>
</evidence>
<evidence type="ECO:0000256" key="9">
    <source>
        <dbReference type="RuleBase" id="RU000688"/>
    </source>
</evidence>
<dbReference type="SUPFAM" id="SSF81321">
    <property type="entry name" value="Family A G protein-coupled receptor-like"/>
    <property type="match status" value="1"/>
</dbReference>
<evidence type="ECO:0000256" key="2">
    <source>
        <dbReference type="ARBA" id="ARBA00010663"/>
    </source>
</evidence>
<sequence length="368" mass="43290">MNENNNDHVETRIVNETTFELIKNEKWSLCYYFIGCDYYLITLYAVAAVIGVIANIFVIIMICKYRAKSVTNYLMINLAIADLLIVTICIPKMIIDEISISWNYSEFLCKFMSCLQSTLITVSIYTVMVIGIDRCMAIKNPVWSFFILRNVYNYKSIILVITTIWLTLSFYYYFMLYPNTKLEVLKKFIVNKTTEYLEKNHTHSIERKNILSNISQFEYYMTYTCTTNFMSFSSEIHMTFISMDFILTTIIPCFVILLAYVTISFTLWKPPLSCSDREHASSQQSHSLRHNRKQIALKLLVLSVLYVLCWTPYNTISYIYYILRLLNFNLSPKMGQSVFKLGQYFQLFAFGNSILNPVIYIWITRRSR</sequence>
<feature type="transmembrane region" description="Helical" evidence="10">
    <location>
        <begin position="38"/>
        <end position="62"/>
    </location>
</feature>
<dbReference type="GO" id="GO:0005886">
    <property type="term" value="C:plasma membrane"/>
    <property type="evidence" value="ECO:0007669"/>
    <property type="project" value="TreeGrafter"/>
</dbReference>
<dbReference type="PANTHER" id="PTHR45695">
    <property type="entry name" value="LEUCOKININ RECEPTOR-RELATED"/>
    <property type="match status" value="1"/>
</dbReference>
<dbReference type="Pfam" id="PF00001">
    <property type="entry name" value="7tm_1"/>
    <property type="match status" value="2"/>
</dbReference>
<organism evidence="12 13">
    <name type="scientific">Cardiocondyla obscurior</name>
    <dbReference type="NCBI Taxonomy" id="286306"/>
    <lineage>
        <taxon>Eukaryota</taxon>
        <taxon>Metazoa</taxon>
        <taxon>Ecdysozoa</taxon>
        <taxon>Arthropoda</taxon>
        <taxon>Hexapoda</taxon>
        <taxon>Insecta</taxon>
        <taxon>Pterygota</taxon>
        <taxon>Neoptera</taxon>
        <taxon>Endopterygota</taxon>
        <taxon>Hymenoptera</taxon>
        <taxon>Apocrita</taxon>
        <taxon>Aculeata</taxon>
        <taxon>Formicoidea</taxon>
        <taxon>Formicidae</taxon>
        <taxon>Myrmicinae</taxon>
        <taxon>Cardiocondyla</taxon>
    </lineage>
</organism>
<feature type="transmembrane region" description="Helical" evidence="10">
    <location>
        <begin position="115"/>
        <end position="132"/>
    </location>
</feature>
<evidence type="ECO:0000256" key="10">
    <source>
        <dbReference type="SAM" id="Phobius"/>
    </source>
</evidence>
<evidence type="ECO:0000256" key="7">
    <source>
        <dbReference type="ARBA" id="ARBA00023170"/>
    </source>
</evidence>
<dbReference type="PANTHER" id="PTHR45695:SF15">
    <property type="entry name" value="OPSIN RH2"/>
    <property type="match status" value="1"/>
</dbReference>
<evidence type="ECO:0000256" key="1">
    <source>
        <dbReference type="ARBA" id="ARBA00004141"/>
    </source>
</evidence>
<keyword evidence="3 9" id="KW-0812">Transmembrane</keyword>
<feature type="transmembrane region" description="Helical" evidence="10">
    <location>
        <begin position="343"/>
        <end position="363"/>
    </location>
</feature>
<reference evidence="12 13" key="1">
    <citation type="submission" date="2023-03" db="EMBL/GenBank/DDBJ databases">
        <title>High recombination rates correlate with genetic variation in Cardiocondyla obscurior ants.</title>
        <authorList>
            <person name="Errbii M."/>
        </authorList>
    </citation>
    <scope>NUCLEOTIDE SEQUENCE [LARGE SCALE GENOMIC DNA]</scope>
    <source>
        <strain evidence="12">Alpha-2009</strain>
        <tissue evidence="12">Whole body</tissue>
    </source>
</reference>
<keyword evidence="8 9" id="KW-0807">Transducer</keyword>
<keyword evidence="7 9" id="KW-0675">Receptor</keyword>
<comment type="caution">
    <text evidence="12">The sequence shown here is derived from an EMBL/GenBank/DDBJ whole genome shotgun (WGS) entry which is preliminary data.</text>
</comment>
<keyword evidence="6 10" id="KW-0472">Membrane</keyword>
<dbReference type="GO" id="GO:0004930">
    <property type="term" value="F:G protein-coupled receptor activity"/>
    <property type="evidence" value="ECO:0007669"/>
    <property type="project" value="UniProtKB-KW"/>
</dbReference>
<feature type="transmembrane region" description="Helical" evidence="10">
    <location>
        <begin position="74"/>
        <end position="95"/>
    </location>
</feature>
<dbReference type="InterPro" id="IPR000276">
    <property type="entry name" value="GPCR_Rhodpsn"/>
</dbReference>
<dbReference type="PROSITE" id="PS50262">
    <property type="entry name" value="G_PROTEIN_RECEP_F1_2"/>
    <property type="match status" value="1"/>
</dbReference>
<keyword evidence="13" id="KW-1185">Reference proteome</keyword>
<dbReference type="AlphaFoldDB" id="A0AAW2GBC4"/>
<comment type="similarity">
    <text evidence="2 9">Belongs to the G-protein coupled receptor 1 family.</text>
</comment>
<evidence type="ECO:0000256" key="3">
    <source>
        <dbReference type="ARBA" id="ARBA00022692"/>
    </source>
</evidence>
<dbReference type="Gene3D" id="1.20.1070.10">
    <property type="entry name" value="Rhodopsin 7-helix transmembrane proteins"/>
    <property type="match status" value="1"/>
</dbReference>
<feature type="domain" description="G-protein coupled receptors family 1 profile" evidence="11">
    <location>
        <begin position="54"/>
        <end position="360"/>
    </location>
</feature>
<feature type="transmembrane region" description="Helical" evidence="10">
    <location>
        <begin position="299"/>
        <end position="323"/>
    </location>
</feature>
<feature type="transmembrane region" description="Helical" evidence="10">
    <location>
        <begin position="245"/>
        <end position="268"/>
    </location>
</feature>
<evidence type="ECO:0000256" key="4">
    <source>
        <dbReference type="ARBA" id="ARBA00022989"/>
    </source>
</evidence>
<name>A0AAW2GBC4_9HYME</name>
<protein>
    <recommendedName>
        <fullName evidence="11">G-protein coupled receptors family 1 profile domain-containing protein</fullName>
    </recommendedName>
</protein>
<comment type="subcellular location">
    <subcellularLocation>
        <location evidence="1">Membrane</location>
        <topology evidence="1">Multi-pass membrane protein</topology>
    </subcellularLocation>
</comment>
<dbReference type="PRINTS" id="PR00237">
    <property type="entry name" value="GPCRRHODOPSN"/>
</dbReference>
<evidence type="ECO:0000259" key="11">
    <source>
        <dbReference type="PROSITE" id="PS50262"/>
    </source>
</evidence>
<keyword evidence="4 10" id="KW-1133">Transmembrane helix</keyword>
<dbReference type="InterPro" id="IPR017452">
    <property type="entry name" value="GPCR_Rhodpsn_7TM"/>
</dbReference>
<evidence type="ECO:0000313" key="12">
    <source>
        <dbReference type="EMBL" id="KAL0124825.1"/>
    </source>
</evidence>
<gene>
    <name evidence="12" type="ORF">PUN28_006587</name>
</gene>
<proteinExistence type="inferred from homology"/>
<dbReference type="EMBL" id="JADYXP020000005">
    <property type="protein sequence ID" value="KAL0124825.1"/>
    <property type="molecule type" value="Genomic_DNA"/>
</dbReference>
<keyword evidence="5 9" id="KW-0297">G-protein coupled receptor</keyword>
<evidence type="ECO:0000256" key="5">
    <source>
        <dbReference type="ARBA" id="ARBA00023040"/>
    </source>
</evidence>
<evidence type="ECO:0000256" key="8">
    <source>
        <dbReference type="ARBA" id="ARBA00023224"/>
    </source>
</evidence>
<feature type="transmembrane region" description="Helical" evidence="10">
    <location>
        <begin position="152"/>
        <end position="174"/>
    </location>
</feature>